<dbReference type="Gene3D" id="3.30.200.20">
    <property type="entry name" value="Phosphorylase Kinase, domain 1"/>
    <property type="match status" value="1"/>
</dbReference>
<protein>
    <submittedName>
        <fullName evidence="2">Aminoglycoside phosphotransferase family protein</fullName>
    </submittedName>
</protein>
<evidence type="ECO:0000313" key="3">
    <source>
        <dbReference type="Proteomes" id="UP000516052"/>
    </source>
</evidence>
<evidence type="ECO:0000313" key="2">
    <source>
        <dbReference type="EMBL" id="QNP74556.1"/>
    </source>
</evidence>
<dbReference type="Pfam" id="PF01636">
    <property type="entry name" value="APH"/>
    <property type="match status" value="1"/>
</dbReference>
<dbReference type="KEGG" id="sroi:IAG44_37290"/>
<dbReference type="Gene3D" id="3.90.1200.10">
    <property type="match status" value="1"/>
</dbReference>
<dbReference type="GO" id="GO:0016740">
    <property type="term" value="F:transferase activity"/>
    <property type="evidence" value="ECO:0007669"/>
    <property type="project" value="UniProtKB-KW"/>
</dbReference>
<keyword evidence="3" id="KW-1185">Reference proteome</keyword>
<dbReference type="InterPro" id="IPR051678">
    <property type="entry name" value="AGP_Transferase"/>
</dbReference>
<dbReference type="SUPFAM" id="SSF56112">
    <property type="entry name" value="Protein kinase-like (PK-like)"/>
    <property type="match status" value="1"/>
</dbReference>
<dbReference type="InterPro" id="IPR011009">
    <property type="entry name" value="Kinase-like_dom_sf"/>
</dbReference>
<dbReference type="PANTHER" id="PTHR21310">
    <property type="entry name" value="AMINOGLYCOSIDE PHOSPHOTRANSFERASE-RELATED-RELATED"/>
    <property type="match status" value="1"/>
</dbReference>
<dbReference type="EMBL" id="CP060828">
    <property type="protein sequence ID" value="QNP74556.1"/>
    <property type="molecule type" value="Genomic_DNA"/>
</dbReference>
<feature type="domain" description="Aminoglycoside phosphotransferase" evidence="1">
    <location>
        <begin position="31"/>
        <end position="255"/>
    </location>
</feature>
<dbReference type="AlphaFoldDB" id="A0A7H0IP40"/>
<sequence>MTDIDAGLVRDLIAGQFPEWAGLPVRPVERQGWDNRTFRLGEELSVRLPSAAGYVAAVAKEDRWLPFLARELTTPVPAPVAVGRPASGYPFPWSVRRWLPGESVDSGAVDRLRLARDLGEFLRRLREVPADGGPVAGLHSWYRGCHPSVYGDQAAESLVTLADVVDVAACRRVWGEALVSVWPSAPVWFHGDVSAGNLLVEDGRLSAVIDFGTCGTGDPACDLVIAWTYFEGAERKVFREAVGLPDEVWRRARGWALWKALVVLAGLSSPDVDGAQRLVLERVLAEPV</sequence>
<organism evidence="2 3">
    <name type="scientific">Streptomyces roseirectus</name>
    <dbReference type="NCBI Taxonomy" id="2768066"/>
    <lineage>
        <taxon>Bacteria</taxon>
        <taxon>Bacillati</taxon>
        <taxon>Actinomycetota</taxon>
        <taxon>Actinomycetes</taxon>
        <taxon>Kitasatosporales</taxon>
        <taxon>Streptomycetaceae</taxon>
        <taxon>Streptomyces</taxon>
    </lineage>
</organism>
<dbReference type="RefSeq" id="WP_187751480.1">
    <property type="nucleotide sequence ID" value="NZ_CP060828.1"/>
</dbReference>
<dbReference type="CDD" id="cd05155">
    <property type="entry name" value="APH_ChoK_like_1"/>
    <property type="match status" value="1"/>
</dbReference>
<name>A0A7H0IP40_9ACTN</name>
<dbReference type="PANTHER" id="PTHR21310:SF42">
    <property type="entry name" value="BIFUNCTIONAL AAC_APH"/>
    <property type="match status" value="1"/>
</dbReference>
<evidence type="ECO:0000259" key="1">
    <source>
        <dbReference type="Pfam" id="PF01636"/>
    </source>
</evidence>
<keyword evidence="2" id="KW-0808">Transferase</keyword>
<gene>
    <name evidence="2" type="ORF">IAG44_37290</name>
</gene>
<dbReference type="Proteomes" id="UP000516052">
    <property type="component" value="Chromosome"/>
</dbReference>
<dbReference type="InterPro" id="IPR002575">
    <property type="entry name" value="Aminoglycoside_PTrfase"/>
</dbReference>
<proteinExistence type="predicted"/>
<accession>A0A7H0IP40</accession>
<reference evidence="2 3" key="1">
    <citation type="submission" date="2020-08" db="EMBL/GenBank/DDBJ databases">
        <title>A novel species.</title>
        <authorList>
            <person name="Gao J."/>
        </authorList>
    </citation>
    <scope>NUCLEOTIDE SEQUENCE [LARGE SCALE GENOMIC DNA]</scope>
    <source>
        <strain evidence="2 3">CRXT-G-22</strain>
    </source>
</reference>